<organism evidence="2 3">
    <name type="scientific">Myriangium duriaei CBS 260.36</name>
    <dbReference type="NCBI Taxonomy" id="1168546"/>
    <lineage>
        <taxon>Eukaryota</taxon>
        <taxon>Fungi</taxon>
        <taxon>Dikarya</taxon>
        <taxon>Ascomycota</taxon>
        <taxon>Pezizomycotina</taxon>
        <taxon>Dothideomycetes</taxon>
        <taxon>Dothideomycetidae</taxon>
        <taxon>Myriangiales</taxon>
        <taxon>Myriangiaceae</taxon>
        <taxon>Myriangium</taxon>
    </lineage>
</organism>
<evidence type="ECO:0000256" key="1">
    <source>
        <dbReference type="SAM" id="SignalP"/>
    </source>
</evidence>
<comment type="caution">
    <text evidence="2">The sequence shown here is derived from an EMBL/GenBank/DDBJ whole genome shotgun (WGS) entry which is preliminary data.</text>
</comment>
<accession>A0A9P4JAJ0</accession>
<keyword evidence="1" id="KW-0732">Signal</keyword>
<evidence type="ECO:0000313" key="2">
    <source>
        <dbReference type="EMBL" id="KAF2155463.1"/>
    </source>
</evidence>
<protein>
    <submittedName>
        <fullName evidence="2">Uncharacterized protein</fullName>
    </submittedName>
</protein>
<gene>
    <name evidence="2" type="ORF">K461DRAFT_292319</name>
</gene>
<feature type="chain" id="PRO_5040143054" evidence="1">
    <location>
        <begin position="21"/>
        <end position="136"/>
    </location>
</feature>
<keyword evidence="3" id="KW-1185">Reference proteome</keyword>
<reference evidence="2" key="1">
    <citation type="journal article" date="2020" name="Stud. Mycol.">
        <title>101 Dothideomycetes genomes: a test case for predicting lifestyles and emergence of pathogens.</title>
        <authorList>
            <person name="Haridas S."/>
            <person name="Albert R."/>
            <person name="Binder M."/>
            <person name="Bloem J."/>
            <person name="Labutti K."/>
            <person name="Salamov A."/>
            <person name="Andreopoulos B."/>
            <person name="Baker S."/>
            <person name="Barry K."/>
            <person name="Bills G."/>
            <person name="Bluhm B."/>
            <person name="Cannon C."/>
            <person name="Castanera R."/>
            <person name="Culley D."/>
            <person name="Daum C."/>
            <person name="Ezra D."/>
            <person name="Gonzalez J."/>
            <person name="Henrissat B."/>
            <person name="Kuo A."/>
            <person name="Liang C."/>
            <person name="Lipzen A."/>
            <person name="Lutzoni F."/>
            <person name="Magnuson J."/>
            <person name="Mondo S."/>
            <person name="Nolan M."/>
            <person name="Ohm R."/>
            <person name="Pangilinan J."/>
            <person name="Park H.-J."/>
            <person name="Ramirez L."/>
            <person name="Alfaro M."/>
            <person name="Sun H."/>
            <person name="Tritt A."/>
            <person name="Yoshinaga Y."/>
            <person name="Zwiers L.-H."/>
            <person name="Turgeon B."/>
            <person name="Goodwin S."/>
            <person name="Spatafora J."/>
            <person name="Crous P."/>
            <person name="Grigoriev I."/>
        </authorList>
    </citation>
    <scope>NUCLEOTIDE SEQUENCE</scope>
    <source>
        <strain evidence="2">CBS 260.36</strain>
    </source>
</reference>
<sequence>MFFCKIWLCFSFIFAAKALADTIQYNAYYDDFKKAVYQTKQFNFMNLEKLARNMRTLSNDKYRASKLSYVVFVTNTKSAATKQEAEAMLVDMDKIVMAHLPRRGGGGSPDLAIGPRIRSEGNLEEIKKSIPQVLAA</sequence>
<proteinExistence type="predicted"/>
<feature type="signal peptide" evidence="1">
    <location>
        <begin position="1"/>
        <end position="20"/>
    </location>
</feature>
<dbReference type="AlphaFoldDB" id="A0A9P4JAJ0"/>
<name>A0A9P4JAJ0_9PEZI</name>
<dbReference type="EMBL" id="ML996083">
    <property type="protein sequence ID" value="KAF2155463.1"/>
    <property type="molecule type" value="Genomic_DNA"/>
</dbReference>
<evidence type="ECO:0000313" key="3">
    <source>
        <dbReference type="Proteomes" id="UP000799439"/>
    </source>
</evidence>
<dbReference type="Proteomes" id="UP000799439">
    <property type="component" value="Unassembled WGS sequence"/>
</dbReference>